<evidence type="ECO:0000313" key="2">
    <source>
        <dbReference type="Proteomes" id="UP001140091"/>
    </source>
</evidence>
<dbReference type="OrthoDB" id="3063186at2759"/>
<organism evidence="1 2">
    <name type="scientific">Candolleomyces eurysporus</name>
    <dbReference type="NCBI Taxonomy" id="2828524"/>
    <lineage>
        <taxon>Eukaryota</taxon>
        <taxon>Fungi</taxon>
        <taxon>Dikarya</taxon>
        <taxon>Basidiomycota</taxon>
        <taxon>Agaricomycotina</taxon>
        <taxon>Agaricomycetes</taxon>
        <taxon>Agaricomycetidae</taxon>
        <taxon>Agaricales</taxon>
        <taxon>Agaricineae</taxon>
        <taxon>Psathyrellaceae</taxon>
        <taxon>Candolleomyces</taxon>
    </lineage>
</organism>
<proteinExistence type="predicted"/>
<dbReference type="EMBL" id="JANBPK010000135">
    <property type="protein sequence ID" value="KAJ2936228.1"/>
    <property type="molecule type" value="Genomic_DNA"/>
</dbReference>
<sequence length="285" mass="31887">MALPKLPLFTKAQIKLIDSKLAEVFSLLDAQKLASKIHKWKAGTAHEVLNNPLFGADIPEDNAWDPTSKGTGTISGVENELIPIGTAYDTIELFYKNQIRYYKCKLKARAPPAVNSSKPAIPAACSDLADSSSGSSSEKFTMTALWTMLTFQGQFPARELFAYKNQEALDEEIKQQCASMSTEELQWMEGAPIRQKALKVLFDLKQQKVYEKKMKEIQGDIKLSGSLMLMKFSLDIINFRLHLLFGPTGVACHYCQTSRLKPPPFFNFVRFYKTPSLQFGLSAGL</sequence>
<evidence type="ECO:0000313" key="1">
    <source>
        <dbReference type="EMBL" id="KAJ2936228.1"/>
    </source>
</evidence>
<dbReference type="AlphaFoldDB" id="A0A9W8JSS4"/>
<feature type="non-terminal residue" evidence="1">
    <location>
        <position position="1"/>
    </location>
</feature>
<dbReference type="Proteomes" id="UP001140091">
    <property type="component" value="Unassembled WGS sequence"/>
</dbReference>
<gene>
    <name evidence="1" type="ORF">H1R20_g868</name>
</gene>
<name>A0A9W8JSS4_9AGAR</name>
<comment type="caution">
    <text evidence="1">The sequence shown here is derived from an EMBL/GenBank/DDBJ whole genome shotgun (WGS) entry which is preliminary data.</text>
</comment>
<keyword evidence="2" id="KW-1185">Reference proteome</keyword>
<protein>
    <submittedName>
        <fullName evidence="1">Uncharacterized protein</fullName>
    </submittedName>
</protein>
<accession>A0A9W8JSS4</accession>
<reference evidence="1" key="1">
    <citation type="submission" date="2022-06" db="EMBL/GenBank/DDBJ databases">
        <title>Genome Sequence of Candolleomyces eurysporus.</title>
        <authorList>
            <person name="Buettner E."/>
        </authorList>
    </citation>
    <scope>NUCLEOTIDE SEQUENCE</scope>
    <source>
        <strain evidence="1">VTCC 930004</strain>
    </source>
</reference>